<accession>A0ACB7C8T1</accession>
<evidence type="ECO:0000313" key="1">
    <source>
        <dbReference type="EMBL" id="KAG4304104.1"/>
    </source>
</evidence>
<evidence type="ECO:0000313" key="2">
    <source>
        <dbReference type="Proteomes" id="UP000768646"/>
    </source>
</evidence>
<dbReference type="Proteomes" id="UP000768646">
    <property type="component" value="Unassembled WGS sequence"/>
</dbReference>
<dbReference type="EMBL" id="JABTEG010000011">
    <property type="protein sequence ID" value="KAG4304104.1"/>
    <property type="molecule type" value="Genomic_DNA"/>
</dbReference>
<proteinExistence type="predicted"/>
<protein>
    <submittedName>
        <fullName evidence="1">Uncharacterized protein</fullName>
    </submittedName>
</protein>
<comment type="caution">
    <text evidence="1">The sequence shown here is derived from an EMBL/GenBank/DDBJ whole genome shotgun (WGS) entry which is preliminary data.</text>
</comment>
<name>A0ACB7C8T1_9ASCO</name>
<reference evidence="1 2" key="1">
    <citation type="journal article" date="2021" name="Commun. Biol.">
        <title>Genomic insights into the host specific adaptation of the Pneumocystis genus.</title>
        <authorList>
            <person name="Cisse O.H."/>
            <person name="Ma L."/>
            <person name="Dekker J.P."/>
            <person name="Khil P.P."/>
            <person name="Youn J.-H."/>
            <person name="Brenchley J.M."/>
            <person name="Blair R."/>
            <person name="Pahar B."/>
            <person name="Chabe M."/>
            <person name="Van Rompay K.K.A."/>
            <person name="Keesler R."/>
            <person name="Sukura A."/>
            <person name="Hirsch V."/>
            <person name="Kutty G."/>
            <person name="Liu Y."/>
            <person name="Peng L."/>
            <person name="Chen J."/>
            <person name="Song J."/>
            <person name="Weissenbacher-Lang C."/>
            <person name="Xu J."/>
            <person name="Upham N.S."/>
            <person name="Stajich J.E."/>
            <person name="Cuomo C.A."/>
            <person name="Cushion M.T."/>
            <person name="Kovacs J.A."/>
        </authorList>
    </citation>
    <scope>NUCLEOTIDE SEQUENCE [LARGE SCALE GENOMIC DNA]</scope>
    <source>
        <strain evidence="1 2">RABM</strain>
    </source>
</reference>
<gene>
    <name evidence="1" type="ORF">PORY_002468</name>
</gene>
<sequence length="105" mass="12704">LLSPLIQINNKSVDINNDFESNNKCFMDIGSLKFPLFFPHFDNKELYALSSFSKVPNIFSQKIDNEEIERNWVNSRVEFTQNWKRKWKNAQKRKRKLFYKKNLNK</sequence>
<keyword evidence="2" id="KW-1185">Reference proteome</keyword>
<feature type="non-terminal residue" evidence="1">
    <location>
        <position position="1"/>
    </location>
</feature>
<organism evidence="1 2">
    <name type="scientific">Pneumocystis oryctolagi</name>
    <dbReference type="NCBI Taxonomy" id="42067"/>
    <lineage>
        <taxon>Eukaryota</taxon>
        <taxon>Fungi</taxon>
        <taxon>Dikarya</taxon>
        <taxon>Ascomycota</taxon>
        <taxon>Taphrinomycotina</taxon>
        <taxon>Pneumocystomycetes</taxon>
        <taxon>Pneumocystaceae</taxon>
        <taxon>Pneumocystis</taxon>
    </lineage>
</organism>